<proteinExistence type="predicted"/>
<protein>
    <submittedName>
        <fullName evidence="1">Uncharacterized protein</fullName>
    </submittedName>
</protein>
<dbReference type="Proteomes" id="UP001055879">
    <property type="component" value="Linkage Group LG02"/>
</dbReference>
<keyword evidence="2" id="KW-1185">Reference proteome</keyword>
<accession>A0ACB9EKP3</accession>
<name>A0ACB9EKP3_ARCLA</name>
<dbReference type="EMBL" id="CM042048">
    <property type="protein sequence ID" value="KAI3759407.1"/>
    <property type="molecule type" value="Genomic_DNA"/>
</dbReference>
<organism evidence="1 2">
    <name type="scientific">Arctium lappa</name>
    <name type="common">Greater burdock</name>
    <name type="synonym">Lappa major</name>
    <dbReference type="NCBI Taxonomy" id="4217"/>
    <lineage>
        <taxon>Eukaryota</taxon>
        <taxon>Viridiplantae</taxon>
        <taxon>Streptophyta</taxon>
        <taxon>Embryophyta</taxon>
        <taxon>Tracheophyta</taxon>
        <taxon>Spermatophyta</taxon>
        <taxon>Magnoliopsida</taxon>
        <taxon>eudicotyledons</taxon>
        <taxon>Gunneridae</taxon>
        <taxon>Pentapetalae</taxon>
        <taxon>asterids</taxon>
        <taxon>campanulids</taxon>
        <taxon>Asterales</taxon>
        <taxon>Asteraceae</taxon>
        <taxon>Carduoideae</taxon>
        <taxon>Cardueae</taxon>
        <taxon>Arctiinae</taxon>
        <taxon>Arctium</taxon>
    </lineage>
</organism>
<evidence type="ECO:0000313" key="2">
    <source>
        <dbReference type="Proteomes" id="UP001055879"/>
    </source>
</evidence>
<sequence>MITNKRSSDPQQLVQDRVEEYLNDNEESTLSDVNEYVQTDDEEAAGPSYSIASGRERRIIKKPPSLVRLPKRKKAIGCKWVFAKKEVPNKDKIRYKSRLVAKGYAQKEGVDYNEIFSPVVKHYSIRILLAFVAQFEFECVQLDPSRIESDAKTKGNRGKWIPAVWCVEFGSRRKPPKSLGRHQKTRAAYHAASSRGQGRGSDLEA</sequence>
<reference evidence="1 2" key="2">
    <citation type="journal article" date="2022" name="Mol. Ecol. Resour.">
        <title>The genomes of chicory, endive, great burdock and yacon provide insights into Asteraceae paleo-polyploidization history and plant inulin production.</title>
        <authorList>
            <person name="Fan W."/>
            <person name="Wang S."/>
            <person name="Wang H."/>
            <person name="Wang A."/>
            <person name="Jiang F."/>
            <person name="Liu H."/>
            <person name="Zhao H."/>
            <person name="Xu D."/>
            <person name="Zhang Y."/>
        </authorList>
    </citation>
    <scope>NUCLEOTIDE SEQUENCE [LARGE SCALE GENOMIC DNA]</scope>
    <source>
        <strain evidence="2">cv. Niubang</strain>
    </source>
</reference>
<gene>
    <name evidence="1" type="ORF">L6452_07201</name>
</gene>
<comment type="caution">
    <text evidence="1">The sequence shown here is derived from an EMBL/GenBank/DDBJ whole genome shotgun (WGS) entry which is preliminary data.</text>
</comment>
<reference evidence="2" key="1">
    <citation type="journal article" date="2022" name="Mol. Ecol. Resour.">
        <title>The genomes of chicory, endive, great burdock and yacon provide insights into Asteraceae palaeo-polyploidization history and plant inulin production.</title>
        <authorList>
            <person name="Fan W."/>
            <person name="Wang S."/>
            <person name="Wang H."/>
            <person name="Wang A."/>
            <person name="Jiang F."/>
            <person name="Liu H."/>
            <person name="Zhao H."/>
            <person name="Xu D."/>
            <person name="Zhang Y."/>
        </authorList>
    </citation>
    <scope>NUCLEOTIDE SEQUENCE [LARGE SCALE GENOMIC DNA]</scope>
    <source>
        <strain evidence="2">cv. Niubang</strain>
    </source>
</reference>
<evidence type="ECO:0000313" key="1">
    <source>
        <dbReference type="EMBL" id="KAI3759407.1"/>
    </source>
</evidence>